<dbReference type="OrthoDB" id="43788at2759"/>
<sequence length="334" mass="38603">MTEEEAFALVEEAFEMTPRTWRQFYQPLTIAEIGRAQKNDKYVQTLRQQAPDRLGEFFEDIGRKSGPDRVITETDVVDGDHRIIVPAALTQRLMEWYHTTLVHPGVNRLYNTLRQHYTWPKMLEQIRTYIRSCHACQLGKRGMRGYGKIPLKDTETEPWKDVAVDLSGPWKATVDNKEIATKHLKEDPIKDLTSAAAYAMRATVHGVTKYSPSQLVYQRDMILRTKMEADVERVRQRREAAIQVNNTRENRRRIAHNYKKGDHVLIKSSSMDPKMQLNVGPFKVVSFNKASGTLHIQRRNYIEPINIRLVRPYFGSTTRWAIAEPLHAGGDCRG</sequence>
<dbReference type="InterPro" id="IPR050951">
    <property type="entry name" value="Retrovirus_Pol_polyprotein"/>
</dbReference>
<proteinExistence type="predicted"/>
<gene>
    <name evidence="2" type="ORF">SEMRO_1364_G266420.1</name>
</gene>
<dbReference type="Pfam" id="PF17921">
    <property type="entry name" value="Integrase_H2C2"/>
    <property type="match status" value="1"/>
</dbReference>
<dbReference type="Gene3D" id="1.10.340.70">
    <property type="match status" value="1"/>
</dbReference>
<dbReference type="EMBL" id="CAICTM010001362">
    <property type="protein sequence ID" value="CAB9522987.1"/>
    <property type="molecule type" value="Genomic_DNA"/>
</dbReference>
<dbReference type="Proteomes" id="UP001153069">
    <property type="component" value="Unassembled WGS sequence"/>
</dbReference>
<keyword evidence="3" id="KW-1185">Reference proteome</keyword>
<protein>
    <submittedName>
        <fullName evidence="2">Transposon Tf2</fullName>
    </submittedName>
</protein>
<name>A0A9N8HRV8_9STRA</name>
<evidence type="ECO:0000313" key="3">
    <source>
        <dbReference type="Proteomes" id="UP001153069"/>
    </source>
</evidence>
<reference evidence="2" key="1">
    <citation type="submission" date="2020-06" db="EMBL/GenBank/DDBJ databases">
        <authorList>
            <consortium name="Plant Systems Biology data submission"/>
        </authorList>
    </citation>
    <scope>NUCLEOTIDE SEQUENCE</scope>
    <source>
        <strain evidence="2">D6</strain>
    </source>
</reference>
<accession>A0A9N8HRV8</accession>
<evidence type="ECO:0000259" key="1">
    <source>
        <dbReference type="Pfam" id="PF17921"/>
    </source>
</evidence>
<dbReference type="PANTHER" id="PTHR37984:SF15">
    <property type="entry name" value="INTEGRASE CATALYTIC DOMAIN-CONTAINING PROTEIN"/>
    <property type="match status" value="1"/>
</dbReference>
<organism evidence="2 3">
    <name type="scientific">Seminavis robusta</name>
    <dbReference type="NCBI Taxonomy" id="568900"/>
    <lineage>
        <taxon>Eukaryota</taxon>
        <taxon>Sar</taxon>
        <taxon>Stramenopiles</taxon>
        <taxon>Ochrophyta</taxon>
        <taxon>Bacillariophyta</taxon>
        <taxon>Bacillariophyceae</taxon>
        <taxon>Bacillariophycidae</taxon>
        <taxon>Naviculales</taxon>
        <taxon>Naviculaceae</taxon>
        <taxon>Seminavis</taxon>
    </lineage>
</organism>
<dbReference type="PANTHER" id="PTHR37984">
    <property type="entry name" value="PROTEIN CBG26694"/>
    <property type="match status" value="1"/>
</dbReference>
<comment type="caution">
    <text evidence="2">The sequence shown here is derived from an EMBL/GenBank/DDBJ whole genome shotgun (WGS) entry which is preliminary data.</text>
</comment>
<dbReference type="InterPro" id="IPR041588">
    <property type="entry name" value="Integrase_H2C2"/>
</dbReference>
<dbReference type="AlphaFoldDB" id="A0A9N8HRV8"/>
<feature type="domain" description="Integrase zinc-binding" evidence="1">
    <location>
        <begin position="85"/>
        <end position="140"/>
    </location>
</feature>
<evidence type="ECO:0000313" key="2">
    <source>
        <dbReference type="EMBL" id="CAB9522987.1"/>
    </source>
</evidence>